<dbReference type="Pfam" id="PF00646">
    <property type="entry name" value="F-box"/>
    <property type="match status" value="1"/>
</dbReference>
<evidence type="ECO:0000259" key="2">
    <source>
        <dbReference type="SMART" id="SM00256"/>
    </source>
</evidence>
<organism evidence="3 4">
    <name type="scientific">Dactylellina haptotyla (strain CBS 200.50)</name>
    <name type="common">Nematode-trapping fungus</name>
    <name type="synonym">Monacrosporium haptotylum</name>
    <dbReference type="NCBI Taxonomy" id="1284197"/>
    <lineage>
        <taxon>Eukaryota</taxon>
        <taxon>Fungi</taxon>
        <taxon>Dikarya</taxon>
        <taxon>Ascomycota</taxon>
        <taxon>Pezizomycotina</taxon>
        <taxon>Orbiliomycetes</taxon>
        <taxon>Orbiliales</taxon>
        <taxon>Orbiliaceae</taxon>
        <taxon>Dactylellina</taxon>
    </lineage>
</organism>
<dbReference type="SMART" id="SM00256">
    <property type="entry name" value="FBOX"/>
    <property type="match status" value="1"/>
</dbReference>
<feature type="domain" description="F-box" evidence="2">
    <location>
        <begin position="5"/>
        <end position="45"/>
    </location>
</feature>
<reference evidence="3 4" key="1">
    <citation type="journal article" date="2013" name="PLoS Genet.">
        <title>Genomic mechanisms accounting for the adaptation to parasitism in nematode-trapping fungi.</title>
        <authorList>
            <person name="Meerupati T."/>
            <person name="Andersson K.M."/>
            <person name="Friman E."/>
            <person name="Kumar D."/>
            <person name="Tunlid A."/>
            <person name="Ahren D."/>
        </authorList>
    </citation>
    <scope>NUCLEOTIDE SEQUENCE [LARGE SCALE GENOMIC DNA]</scope>
    <source>
        <strain evidence="3 4">CBS 200.50</strain>
    </source>
</reference>
<keyword evidence="4" id="KW-1185">Reference proteome</keyword>
<evidence type="ECO:0000256" key="1">
    <source>
        <dbReference type="SAM" id="MobiDB-lite"/>
    </source>
</evidence>
<name>S8BR36_DACHA</name>
<comment type="caution">
    <text evidence="3">The sequence shown here is derived from an EMBL/GenBank/DDBJ whole genome shotgun (WGS) entry which is preliminary data.</text>
</comment>
<dbReference type="EMBL" id="AQGS01000132">
    <property type="protein sequence ID" value="EPS41893.1"/>
    <property type="molecule type" value="Genomic_DNA"/>
</dbReference>
<feature type="region of interest" description="Disordered" evidence="1">
    <location>
        <begin position="84"/>
        <end position="119"/>
    </location>
</feature>
<gene>
    <name evidence="3" type="ORF">H072_4147</name>
</gene>
<dbReference type="Proteomes" id="UP000015100">
    <property type="component" value="Unassembled WGS sequence"/>
</dbReference>
<dbReference type="SUPFAM" id="SSF81383">
    <property type="entry name" value="F-box domain"/>
    <property type="match status" value="1"/>
</dbReference>
<accession>S8BR36</accession>
<protein>
    <recommendedName>
        <fullName evidence="2">F-box domain-containing protein</fullName>
    </recommendedName>
</protein>
<proteinExistence type="predicted"/>
<sequence length="262" mass="29872">MPPSLPLEVQLLILENAAWEQHPTLSRVCHTWRQFITSPTVLVKRYTTITLSKYFDLPERHFERPRVHRLLSLLTHLRRTEADGDLEPCHRRPVPFSPVESKAESSSAESEEKDHMRQDSSQYLMLKDYIFFFRDPVIWPHDINIDETDGGNHSLFFCEKTTDLWLIPNREAEAVDCISMPLGSNPTVGEVFDEIAEAANNHAHDWSWGQGWGAPDVVKLSVMYLSDHDDTDEGCVFTFLLESDLESEAQKSAAGGCETETA</sequence>
<dbReference type="AlphaFoldDB" id="S8BR36"/>
<evidence type="ECO:0000313" key="3">
    <source>
        <dbReference type="EMBL" id="EPS41893.1"/>
    </source>
</evidence>
<dbReference type="HOGENOM" id="CLU_1061816_0_0_1"/>
<dbReference type="InterPro" id="IPR001810">
    <property type="entry name" value="F-box_dom"/>
</dbReference>
<evidence type="ECO:0000313" key="4">
    <source>
        <dbReference type="Proteomes" id="UP000015100"/>
    </source>
</evidence>
<dbReference type="InterPro" id="IPR036047">
    <property type="entry name" value="F-box-like_dom_sf"/>
</dbReference>
<reference evidence="4" key="2">
    <citation type="submission" date="2013-04" db="EMBL/GenBank/DDBJ databases">
        <title>Genomic mechanisms accounting for the adaptation to parasitism in nematode-trapping fungi.</title>
        <authorList>
            <person name="Ahren D.G."/>
        </authorList>
    </citation>
    <scope>NUCLEOTIDE SEQUENCE [LARGE SCALE GENOMIC DNA]</scope>
    <source>
        <strain evidence="4">CBS 200.50</strain>
    </source>
</reference>